<evidence type="ECO:0000256" key="5">
    <source>
        <dbReference type="ARBA" id="ARBA00093765"/>
    </source>
</evidence>
<dbReference type="Proteomes" id="UP000306980">
    <property type="component" value="Unassembled WGS sequence"/>
</dbReference>
<comment type="similarity">
    <text evidence="6">Belongs to the bacillales FliT family.</text>
</comment>
<gene>
    <name evidence="8" type="ORF">FFL34_03935</name>
    <name evidence="9" type="ORF">FH966_00020</name>
</gene>
<evidence type="ECO:0000256" key="7">
    <source>
        <dbReference type="ARBA" id="ARBA00093797"/>
    </source>
</evidence>
<dbReference type="RefSeq" id="WP_138601665.1">
    <property type="nucleotide sequence ID" value="NZ_VCIA01000001.1"/>
</dbReference>
<keyword evidence="2" id="KW-0963">Cytoplasm</keyword>
<keyword evidence="11" id="KW-1185">Reference proteome</keyword>
<reference evidence="8 10" key="1">
    <citation type="submission" date="2019-05" db="EMBL/GenBank/DDBJ databases">
        <title>Genomic analysis of Lentibacillus sp. NKC220-2.</title>
        <authorList>
            <person name="Oh Y.J."/>
        </authorList>
    </citation>
    <scope>NUCLEOTIDE SEQUENCE [LARGE SCALE GENOMIC DNA]</scope>
    <source>
        <strain evidence="8 10">NKC220-2</strain>
    </source>
</reference>
<evidence type="ECO:0000313" key="8">
    <source>
        <dbReference type="EMBL" id="TMN21350.1"/>
    </source>
</evidence>
<evidence type="ECO:0000313" key="11">
    <source>
        <dbReference type="Proteomes" id="UP000319280"/>
    </source>
</evidence>
<keyword evidence="9" id="KW-0969">Cilium</keyword>
<reference evidence="9 11" key="2">
    <citation type="submission" date="2019-07" db="EMBL/GenBank/DDBJ databases">
        <title>Genomic analysis of Lentibacillus sp. NKC851-2.</title>
        <authorList>
            <person name="Oh Y.J."/>
        </authorList>
    </citation>
    <scope>NUCLEOTIDE SEQUENCE [LARGE SCALE GENOMIC DNA]</scope>
    <source>
        <strain evidence="9 11">NKC851-2</strain>
    </source>
</reference>
<organism evidence="9 11">
    <name type="scientific">Lentibacillus cibarius</name>
    <dbReference type="NCBI Taxonomy" id="2583219"/>
    <lineage>
        <taxon>Bacteria</taxon>
        <taxon>Bacillati</taxon>
        <taxon>Bacillota</taxon>
        <taxon>Bacilli</taxon>
        <taxon>Bacillales</taxon>
        <taxon>Bacillaceae</taxon>
        <taxon>Lentibacillus</taxon>
    </lineage>
</organism>
<evidence type="ECO:0000256" key="1">
    <source>
        <dbReference type="ARBA" id="ARBA00004514"/>
    </source>
</evidence>
<comment type="caution">
    <text evidence="9">The sequence shown here is derived from an EMBL/GenBank/DDBJ whole genome shotgun (WGS) entry which is preliminary data.</text>
</comment>
<evidence type="ECO:0000256" key="4">
    <source>
        <dbReference type="ARBA" id="ARBA00023186"/>
    </source>
</evidence>
<evidence type="ECO:0000256" key="3">
    <source>
        <dbReference type="ARBA" id="ARBA00022795"/>
    </source>
</evidence>
<dbReference type="AlphaFoldDB" id="A0A549YEA9"/>
<comment type="function">
    <text evidence="5">May act as an export chaperone for the filament capping protein FliD.</text>
</comment>
<evidence type="ECO:0000256" key="6">
    <source>
        <dbReference type="ARBA" id="ARBA00093785"/>
    </source>
</evidence>
<accession>A0A549YEA9</accession>
<dbReference type="Pfam" id="PF05400">
    <property type="entry name" value="FliT"/>
    <property type="match status" value="1"/>
</dbReference>
<dbReference type="Proteomes" id="UP000319280">
    <property type="component" value="Unassembled WGS sequence"/>
</dbReference>
<keyword evidence="9" id="KW-0966">Cell projection</keyword>
<evidence type="ECO:0000313" key="10">
    <source>
        <dbReference type="Proteomes" id="UP000306980"/>
    </source>
</evidence>
<keyword evidence="4" id="KW-0143">Chaperone</keyword>
<sequence length="117" mass="14041">MNRLQNLWDTTNLLHDVLTEAMETKNREKNIERINELVEYRGELLQQVVPPFTDDEKRLGKQLILLNEQVQEKMDTLFTTLKQEMKQMKKQKKSNRTYIDPYEHVKTIDGMFLDSKK</sequence>
<dbReference type="EMBL" id="VJMZ01000001">
    <property type="protein sequence ID" value="TRM10229.1"/>
    <property type="molecule type" value="Genomic_DNA"/>
</dbReference>
<name>A0A549YEA9_9BACI</name>
<accession>A0A5S3QHI3</accession>
<keyword evidence="3" id="KW-1005">Bacterial flagellum biogenesis</keyword>
<dbReference type="EMBL" id="VCIA01000001">
    <property type="protein sequence ID" value="TMN21350.1"/>
    <property type="molecule type" value="Genomic_DNA"/>
</dbReference>
<evidence type="ECO:0000313" key="9">
    <source>
        <dbReference type="EMBL" id="TRM10229.1"/>
    </source>
</evidence>
<dbReference type="OrthoDB" id="2353131at2"/>
<comment type="subcellular location">
    <subcellularLocation>
        <location evidence="1">Cytoplasm</location>
        <location evidence="1">Cytosol</location>
    </subcellularLocation>
</comment>
<proteinExistence type="inferred from homology"/>
<dbReference type="InterPro" id="IPR008622">
    <property type="entry name" value="FliT"/>
</dbReference>
<evidence type="ECO:0000256" key="2">
    <source>
        <dbReference type="ARBA" id="ARBA00022490"/>
    </source>
</evidence>
<dbReference type="SUPFAM" id="SSF47162">
    <property type="entry name" value="Apolipoprotein"/>
    <property type="match status" value="1"/>
</dbReference>
<protein>
    <recommendedName>
        <fullName evidence="7">Flagellar protein FliT</fullName>
    </recommendedName>
</protein>
<keyword evidence="9" id="KW-0282">Flagellum</keyword>